<accession>A0A0K8VE02</accession>
<protein>
    <recommendedName>
        <fullName evidence="4">Spaetzle domain-containing protein</fullName>
    </recommendedName>
</protein>
<feature type="region of interest" description="Disordered" evidence="1">
    <location>
        <begin position="200"/>
        <end position="229"/>
    </location>
</feature>
<dbReference type="EMBL" id="GDHF01015213">
    <property type="protein sequence ID" value="JAI37101.1"/>
    <property type="molecule type" value="Transcribed_RNA"/>
</dbReference>
<evidence type="ECO:0000256" key="1">
    <source>
        <dbReference type="SAM" id="MobiDB-lite"/>
    </source>
</evidence>
<evidence type="ECO:0008006" key="4">
    <source>
        <dbReference type="Google" id="ProtNLM"/>
    </source>
</evidence>
<dbReference type="OrthoDB" id="6328726at2759"/>
<feature type="compositionally biased region" description="Acidic residues" evidence="1">
    <location>
        <begin position="220"/>
        <end position="229"/>
    </location>
</feature>
<dbReference type="AlphaFoldDB" id="A0A0K8VE02"/>
<keyword evidence="2" id="KW-0732">Signal</keyword>
<evidence type="ECO:0000256" key="2">
    <source>
        <dbReference type="SAM" id="SignalP"/>
    </source>
</evidence>
<sequence>MLAHSFVILVIVSTSLCISRVISLRPAGNDDYMQGSTVDNVNPFVAARQRLKQQQLQYEQAKYKYFADNNERRAYDFNGNNNNNMADSEYLQQQQQQRLQNGIASIGKTNLKETQAKANDKHISALNDFPPDAEGETEKVAAKKKSDLNEIFGSYQHAARMHNGANNNKEDKTNLRGDYEVSNGESQHSGMAAQNEFAKSYQQTKLARRSTALPPQQNAADDENEEELDLDLPYGIQNVRKRMARHKPDHTKSITYQSLCPTKRIAIPLETSGYEYRPSHYIEVTCAHYTPAHSFEIRKNRICSEAGFSCIQLNRTIHLIRRNKAASDECWESEIRIVPSGCECMWPKHDNGDIAAYHEAQKRFGAYANVQANADYEQGVGYRQIQPQQAELFGINGLRRNENADGVGFEAFEYN</sequence>
<feature type="chain" id="PRO_5005522042" description="Spaetzle domain-containing protein" evidence="2">
    <location>
        <begin position="24"/>
        <end position="415"/>
    </location>
</feature>
<proteinExistence type="predicted"/>
<feature type="signal peptide" evidence="2">
    <location>
        <begin position="1"/>
        <end position="23"/>
    </location>
</feature>
<gene>
    <name evidence="3" type="ORF">c0_g1_i1</name>
</gene>
<organism evidence="3">
    <name type="scientific">Bactrocera latifrons</name>
    <name type="common">Malaysian fruit fly</name>
    <name type="synonym">Chaetodacus latifrons</name>
    <dbReference type="NCBI Taxonomy" id="174628"/>
    <lineage>
        <taxon>Eukaryota</taxon>
        <taxon>Metazoa</taxon>
        <taxon>Ecdysozoa</taxon>
        <taxon>Arthropoda</taxon>
        <taxon>Hexapoda</taxon>
        <taxon>Insecta</taxon>
        <taxon>Pterygota</taxon>
        <taxon>Neoptera</taxon>
        <taxon>Endopterygota</taxon>
        <taxon>Diptera</taxon>
        <taxon>Brachycera</taxon>
        <taxon>Muscomorpha</taxon>
        <taxon>Tephritoidea</taxon>
        <taxon>Tephritidae</taxon>
        <taxon>Bactrocera</taxon>
        <taxon>Bactrocera</taxon>
    </lineage>
</organism>
<reference evidence="3" key="1">
    <citation type="submission" date="2015-06" db="EMBL/GenBank/DDBJ databases">
        <authorList>
            <person name="Hoefler B.C."/>
            <person name="Straight P.D."/>
        </authorList>
    </citation>
    <scope>NUCLEOTIDE SEQUENCE</scope>
</reference>
<evidence type="ECO:0000313" key="3">
    <source>
        <dbReference type="EMBL" id="JAI37101.1"/>
    </source>
</evidence>
<name>A0A0K8VE02_BACLA</name>